<name>A0A392NTZ2_9FABA</name>
<proteinExistence type="predicted"/>
<keyword evidence="2" id="KW-1185">Reference proteome</keyword>
<organism evidence="1 2">
    <name type="scientific">Trifolium medium</name>
    <dbReference type="NCBI Taxonomy" id="97028"/>
    <lineage>
        <taxon>Eukaryota</taxon>
        <taxon>Viridiplantae</taxon>
        <taxon>Streptophyta</taxon>
        <taxon>Embryophyta</taxon>
        <taxon>Tracheophyta</taxon>
        <taxon>Spermatophyta</taxon>
        <taxon>Magnoliopsida</taxon>
        <taxon>eudicotyledons</taxon>
        <taxon>Gunneridae</taxon>
        <taxon>Pentapetalae</taxon>
        <taxon>rosids</taxon>
        <taxon>fabids</taxon>
        <taxon>Fabales</taxon>
        <taxon>Fabaceae</taxon>
        <taxon>Papilionoideae</taxon>
        <taxon>50 kb inversion clade</taxon>
        <taxon>NPAAA clade</taxon>
        <taxon>Hologalegina</taxon>
        <taxon>IRL clade</taxon>
        <taxon>Trifolieae</taxon>
        <taxon>Trifolium</taxon>
    </lineage>
</organism>
<reference evidence="1 2" key="1">
    <citation type="journal article" date="2018" name="Front. Plant Sci.">
        <title>Red Clover (Trifolium pratense) and Zigzag Clover (T. medium) - A Picture of Genomic Similarities and Differences.</title>
        <authorList>
            <person name="Dluhosova J."/>
            <person name="Istvanek J."/>
            <person name="Nedelnik J."/>
            <person name="Repkova J."/>
        </authorList>
    </citation>
    <scope>NUCLEOTIDE SEQUENCE [LARGE SCALE GENOMIC DNA]</scope>
    <source>
        <strain evidence="2">cv. 10/8</strain>
        <tissue evidence="1">Leaf</tissue>
    </source>
</reference>
<accession>A0A392NTZ2</accession>
<protein>
    <submittedName>
        <fullName evidence="1">Uncharacterized protein</fullName>
    </submittedName>
</protein>
<comment type="caution">
    <text evidence="1">The sequence shown here is derived from an EMBL/GenBank/DDBJ whole genome shotgun (WGS) entry which is preliminary data.</text>
</comment>
<dbReference type="Proteomes" id="UP000265520">
    <property type="component" value="Unassembled WGS sequence"/>
</dbReference>
<dbReference type="AlphaFoldDB" id="A0A392NTZ2"/>
<gene>
    <name evidence="1" type="ORF">A2U01_0023724</name>
</gene>
<evidence type="ECO:0000313" key="1">
    <source>
        <dbReference type="EMBL" id="MCI02690.1"/>
    </source>
</evidence>
<dbReference type="EMBL" id="LXQA010049889">
    <property type="protein sequence ID" value="MCI02690.1"/>
    <property type="molecule type" value="Genomic_DNA"/>
</dbReference>
<evidence type="ECO:0000313" key="2">
    <source>
        <dbReference type="Proteomes" id="UP000265520"/>
    </source>
</evidence>
<sequence>MRSLSLDTTTLLHLHRRFSKMRRTTTNININSTIGKKSLATREKWRRIDDGGVEDGDDEDSMKI</sequence>